<feature type="binding site" evidence="13">
    <location>
        <position position="79"/>
    </location>
    <ligand>
        <name>GTP</name>
        <dbReference type="ChEBI" id="CHEBI:37565"/>
    </ligand>
</feature>
<dbReference type="EMBL" id="HBIU01013808">
    <property type="protein sequence ID" value="CAE0627695.1"/>
    <property type="molecule type" value="Transcribed_RNA"/>
</dbReference>
<dbReference type="SMART" id="SM00178">
    <property type="entry name" value="SAR"/>
    <property type="match status" value="1"/>
</dbReference>
<feature type="binding site" evidence="12">
    <location>
        <position position="135"/>
    </location>
    <ligand>
        <name>GTP</name>
        <dbReference type="ChEBI" id="CHEBI:37565"/>
    </ligand>
</feature>
<evidence type="ECO:0000256" key="6">
    <source>
        <dbReference type="ARBA" id="ARBA00022824"/>
    </source>
</evidence>
<evidence type="ECO:0000256" key="4">
    <source>
        <dbReference type="ARBA" id="ARBA00022448"/>
    </source>
</evidence>
<dbReference type="InterPro" id="IPR006689">
    <property type="entry name" value="Small_GTPase_ARF/SAR"/>
</dbReference>
<dbReference type="GO" id="GO:0005783">
    <property type="term" value="C:endoplasmic reticulum"/>
    <property type="evidence" value="ECO:0007669"/>
    <property type="project" value="UniProtKB-SubCell"/>
</dbReference>
<dbReference type="Pfam" id="PF00025">
    <property type="entry name" value="Arf"/>
    <property type="match status" value="1"/>
</dbReference>
<feature type="binding site" evidence="12">
    <location>
        <position position="138"/>
    </location>
    <ligand>
        <name>GTP</name>
        <dbReference type="ChEBI" id="CHEBI:37565"/>
    </ligand>
</feature>
<keyword evidence="11" id="KW-0479">Metal-binding</keyword>
<keyword evidence="10 13" id="KW-0342">GTP-binding</keyword>
<sequence>MLELLPDWFREIIVSVLSSLGLYNRNATIVFLGLDNAGKSTLLHRLTAGAVSSLPPTERPHQEVFQFGTTKFKAWDLGGHETVRYLWDDFSADSQGVIFMVDSADFERFEEAKEELQRLLEEPALAEAPVAVLLNKSDLPNAVDEEEIKRQLDWELTTENNLVECFQSSVVRETGYPEAFQWLCQHL</sequence>
<feature type="binding site" evidence="12">
    <location>
        <position position="36"/>
    </location>
    <ligand>
        <name>GTP</name>
        <dbReference type="ChEBI" id="CHEBI:37565"/>
    </ligand>
</feature>
<evidence type="ECO:0000256" key="2">
    <source>
        <dbReference type="ARBA" id="ARBA00004555"/>
    </source>
</evidence>
<feature type="binding site" evidence="13">
    <location>
        <begin position="135"/>
        <end position="138"/>
    </location>
    <ligand>
        <name>GTP</name>
        <dbReference type="ChEBI" id="CHEBI:37565"/>
    </ligand>
</feature>
<dbReference type="InterPro" id="IPR005225">
    <property type="entry name" value="Small_GTP-bd"/>
</dbReference>
<evidence type="ECO:0000256" key="14">
    <source>
        <dbReference type="PIRSR" id="PIRSR606689-2"/>
    </source>
</evidence>
<feature type="binding site" evidence="14">
    <location>
        <position position="57"/>
    </location>
    <ligand>
        <name>Mg(2+)</name>
        <dbReference type="ChEBI" id="CHEBI:18420"/>
    </ligand>
</feature>
<comment type="similarity">
    <text evidence="3 15">Belongs to the small GTPase superfamily. SAR1 family.</text>
</comment>
<feature type="binding site" evidence="12">
    <location>
        <position position="39"/>
    </location>
    <ligand>
        <name>GTP</name>
        <dbReference type="ChEBI" id="CHEBI:37565"/>
    </ligand>
</feature>
<protein>
    <submittedName>
        <fullName evidence="16">Uncharacterized protein</fullName>
    </submittedName>
</protein>
<name>A0A6V1JLK0_HETAK</name>
<feature type="binding site" evidence="11">
    <location>
        <position position="35"/>
    </location>
    <ligand>
        <name>Mg(2+)</name>
        <dbReference type="ChEBI" id="CHEBI:18420"/>
    </ligand>
</feature>
<evidence type="ECO:0000256" key="13">
    <source>
        <dbReference type="PIRSR" id="PIRSR606689-1"/>
    </source>
</evidence>
<evidence type="ECO:0000256" key="7">
    <source>
        <dbReference type="ARBA" id="ARBA00022892"/>
    </source>
</evidence>
<feature type="binding site" evidence="12">
    <location>
        <position position="171"/>
    </location>
    <ligand>
        <name>GTP</name>
        <dbReference type="ChEBI" id="CHEBI:37565"/>
    </ligand>
</feature>
<keyword evidence="4 15" id="KW-0813">Transport</keyword>
<dbReference type="GO" id="GO:0006886">
    <property type="term" value="P:intracellular protein transport"/>
    <property type="evidence" value="ECO:0007669"/>
    <property type="project" value="InterPro"/>
</dbReference>
<dbReference type="PANTHER" id="PTHR45684">
    <property type="entry name" value="RE74312P"/>
    <property type="match status" value="1"/>
</dbReference>
<gene>
    <name evidence="16" type="ORF">HAKA00212_LOCUS6373</name>
</gene>
<dbReference type="Gene3D" id="3.40.50.300">
    <property type="entry name" value="P-loop containing nucleotide triphosphate hydrolases"/>
    <property type="match status" value="1"/>
</dbReference>
<evidence type="ECO:0000256" key="12">
    <source>
        <dbReference type="PIRSR" id="PIRSR606687-2"/>
    </source>
</evidence>
<feature type="binding site" evidence="12">
    <location>
        <position position="136"/>
    </location>
    <ligand>
        <name>GTP</name>
        <dbReference type="ChEBI" id="CHEBI:37565"/>
    </ligand>
</feature>
<dbReference type="NCBIfam" id="TIGR00231">
    <property type="entry name" value="small_GTP"/>
    <property type="match status" value="1"/>
</dbReference>
<dbReference type="GO" id="GO:0005525">
    <property type="term" value="F:GTP binding"/>
    <property type="evidence" value="ECO:0007669"/>
    <property type="project" value="UniProtKB-KW"/>
</dbReference>
<evidence type="ECO:0000256" key="10">
    <source>
        <dbReference type="ARBA" id="ARBA00023134"/>
    </source>
</evidence>
<feature type="binding site" evidence="12">
    <location>
        <position position="170"/>
    </location>
    <ligand>
        <name>GTP</name>
        <dbReference type="ChEBI" id="CHEBI:37565"/>
    </ligand>
</feature>
<keyword evidence="7 15" id="KW-0931">ER-Golgi transport</keyword>
<feature type="binding site" evidence="14">
    <location>
        <position position="40"/>
    </location>
    <ligand>
        <name>Mg(2+)</name>
        <dbReference type="ChEBI" id="CHEBI:18420"/>
    </ligand>
</feature>
<dbReference type="SMART" id="SM00177">
    <property type="entry name" value="ARF"/>
    <property type="match status" value="1"/>
</dbReference>
<evidence type="ECO:0000256" key="9">
    <source>
        <dbReference type="ARBA" id="ARBA00023034"/>
    </source>
</evidence>
<dbReference type="SUPFAM" id="SSF52540">
    <property type="entry name" value="P-loop containing nucleoside triphosphate hydrolases"/>
    <property type="match status" value="1"/>
</dbReference>
<evidence type="ECO:0000256" key="15">
    <source>
        <dbReference type="RuleBase" id="RU003926"/>
    </source>
</evidence>
<comment type="subcellular location">
    <subcellularLocation>
        <location evidence="1">Endoplasmic reticulum</location>
    </subcellularLocation>
    <subcellularLocation>
        <location evidence="2">Golgi apparatus</location>
    </subcellularLocation>
</comment>
<evidence type="ECO:0000256" key="3">
    <source>
        <dbReference type="ARBA" id="ARBA00007507"/>
    </source>
</evidence>
<feature type="binding site" evidence="13">
    <location>
        <begin position="33"/>
        <end position="40"/>
    </location>
    <ligand>
        <name>GTP</name>
        <dbReference type="ChEBI" id="CHEBI:37565"/>
    </ligand>
</feature>
<dbReference type="AlphaFoldDB" id="A0A6V1JLK0"/>
<dbReference type="PRINTS" id="PR00328">
    <property type="entry name" value="SAR1GTPBP"/>
</dbReference>
<dbReference type="PROSITE" id="PS51422">
    <property type="entry name" value="SAR1"/>
    <property type="match status" value="1"/>
</dbReference>
<proteinExistence type="inferred from homology"/>
<dbReference type="InterPro" id="IPR006687">
    <property type="entry name" value="Small_GTPase_SAR1"/>
</dbReference>
<keyword evidence="8 15" id="KW-0653">Protein transport</keyword>
<evidence type="ECO:0000256" key="1">
    <source>
        <dbReference type="ARBA" id="ARBA00004240"/>
    </source>
</evidence>
<dbReference type="GO" id="GO:0016192">
    <property type="term" value="P:vesicle-mediated transport"/>
    <property type="evidence" value="ECO:0007669"/>
    <property type="project" value="UniProtKB-KW"/>
</dbReference>
<dbReference type="InterPro" id="IPR027417">
    <property type="entry name" value="P-loop_NTPase"/>
</dbReference>
<evidence type="ECO:0000313" key="16">
    <source>
        <dbReference type="EMBL" id="CAE0627695.1"/>
    </source>
</evidence>
<dbReference type="GO" id="GO:0046872">
    <property type="term" value="F:metal ion binding"/>
    <property type="evidence" value="ECO:0007669"/>
    <property type="project" value="UniProtKB-KW"/>
</dbReference>
<keyword evidence="9 15" id="KW-0333">Golgi apparatus</keyword>
<feature type="binding site" evidence="12">
    <location>
        <position position="41"/>
    </location>
    <ligand>
        <name>GTP</name>
        <dbReference type="ChEBI" id="CHEBI:37565"/>
    </ligand>
</feature>
<evidence type="ECO:0000256" key="5">
    <source>
        <dbReference type="ARBA" id="ARBA00022741"/>
    </source>
</evidence>
<organism evidence="16">
    <name type="scientific">Heterosigma akashiwo</name>
    <name type="common">Chromophytic alga</name>
    <name type="synonym">Heterosigma carterae</name>
    <dbReference type="NCBI Taxonomy" id="2829"/>
    <lineage>
        <taxon>Eukaryota</taxon>
        <taxon>Sar</taxon>
        <taxon>Stramenopiles</taxon>
        <taxon>Ochrophyta</taxon>
        <taxon>Raphidophyceae</taxon>
        <taxon>Chattonellales</taxon>
        <taxon>Chattonellaceae</taxon>
        <taxon>Heterosigma</taxon>
    </lineage>
</organism>
<dbReference type="GO" id="GO:0003924">
    <property type="term" value="F:GTPase activity"/>
    <property type="evidence" value="ECO:0007669"/>
    <property type="project" value="InterPro"/>
</dbReference>
<evidence type="ECO:0000256" key="8">
    <source>
        <dbReference type="ARBA" id="ARBA00022927"/>
    </source>
</evidence>
<keyword evidence="6 15" id="KW-0256">Endoplasmic reticulum</keyword>
<keyword evidence="5 12" id="KW-0547">Nucleotide-binding</keyword>
<keyword evidence="11" id="KW-0460">Magnesium</keyword>
<evidence type="ECO:0000256" key="11">
    <source>
        <dbReference type="PIRSR" id="PIRSR606687-1"/>
    </source>
</evidence>
<dbReference type="GO" id="GO:0005794">
    <property type="term" value="C:Golgi apparatus"/>
    <property type="evidence" value="ECO:0007669"/>
    <property type="project" value="UniProtKB-SubCell"/>
</dbReference>
<dbReference type="PROSITE" id="PS51417">
    <property type="entry name" value="ARF"/>
    <property type="match status" value="1"/>
</dbReference>
<feature type="binding site" evidence="12">
    <location>
        <position position="38"/>
    </location>
    <ligand>
        <name>GTP</name>
        <dbReference type="ChEBI" id="CHEBI:37565"/>
    </ligand>
</feature>
<accession>A0A6V1JLK0</accession>
<reference evidence="16" key="1">
    <citation type="submission" date="2021-01" db="EMBL/GenBank/DDBJ databases">
        <authorList>
            <person name="Corre E."/>
            <person name="Pelletier E."/>
            <person name="Niang G."/>
            <person name="Scheremetjew M."/>
            <person name="Finn R."/>
            <person name="Kale V."/>
            <person name="Holt S."/>
            <person name="Cochrane G."/>
            <person name="Meng A."/>
            <person name="Brown T."/>
            <person name="Cohen L."/>
        </authorList>
    </citation>
    <scope>NUCLEOTIDE SEQUENCE</scope>
    <source>
        <strain evidence="16">CCMP3107</strain>
    </source>
</reference>